<evidence type="ECO:0000313" key="2">
    <source>
        <dbReference type="Proteomes" id="UP001597076"/>
    </source>
</evidence>
<sequence>MIGPRLYEEPPEIELEVNVRVLDDEEGDYEIDGVYTYSELTPEEFLEEVYPVHITRFEEKFEDAELQYYRPWP</sequence>
<evidence type="ECO:0000313" key="1">
    <source>
        <dbReference type="EMBL" id="MFD1562275.1"/>
    </source>
</evidence>
<name>A0ABD6BCH7_9EURY</name>
<reference evidence="1 2" key="1">
    <citation type="journal article" date="2019" name="Int. J. Syst. Evol. Microbiol.">
        <title>The Global Catalogue of Microorganisms (GCM) 10K type strain sequencing project: providing services to taxonomists for standard genome sequencing and annotation.</title>
        <authorList>
            <consortium name="The Broad Institute Genomics Platform"/>
            <consortium name="The Broad Institute Genome Sequencing Center for Infectious Disease"/>
            <person name="Wu L."/>
            <person name="Ma J."/>
        </authorList>
    </citation>
    <scope>NUCLEOTIDE SEQUENCE [LARGE SCALE GENOMIC DNA]</scope>
    <source>
        <strain evidence="1 2">CGMCC 1.12230</strain>
    </source>
</reference>
<proteinExistence type="predicted"/>
<dbReference type="Proteomes" id="UP001597076">
    <property type="component" value="Unassembled WGS sequence"/>
</dbReference>
<gene>
    <name evidence="1" type="ORF">ACFR99_01650</name>
</gene>
<keyword evidence="2" id="KW-1185">Reference proteome</keyword>
<dbReference type="EMBL" id="JBHUDI010000001">
    <property type="protein sequence ID" value="MFD1562275.1"/>
    <property type="molecule type" value="Genomic_DNA"/>
</dbReference>
<protein>
    <submittedName>
        <fullName evidence="1">Uncharacterized protein</fullName>
    </submittedName>
</protein>
<accession>A0ABD6BCH7</accession>
<comment type="caution">
    <text evidence="1">The sequence shown here is derived from an EMBL/GenBank/DDBJ whole genome shotgun (WGS) entry which is preliminary data.</text>
</comment>
<dbReference type="AlphaFoldDB" id="A0ABD6BCH7"/>
<dbReference type="RefSeq" id="WP_390283735.1">
    <property type="nucleotide sequence ID" value="NZ_JBHUDI010000001.1"/>
</dbReference>
<organism evidence="1 2">
    <name type="scientific">Haloarchaeobius amylolyticus</name>
    <dbReference type="NCBI Taxonomy" id="1198296"/>
    <lineage>
        <taxon>Archaea</taxon>
        <taxon>Methanobacteriati</taxon>
        <taxon>Methanobacteriota</taxon>
        <taxon>Stenosarchaea group</taxon>
        <taxon>Halobacteria</taxon>
        <taxon>Halobacteriales</taxon>
        <taxon>Halorubellaceae</taxon>
        <taxon>Haloarchaeobius</taxon>
    </lineage>
</organism>